<dbReference type="EMBL" id="JBHSOJ010000016">
    <property type="protein sequence ID" value="MFC5631081.1"/>
    <property type="molecule type" value="Genomic_DNA"/>
</dbReference>
<keyword evidence="3" id="KW-1185">Reference proteome</keyword>
<dbReference type="InterPro" id="IPR000281">
    <property type="entry name" value="HTH_RpiR"/>
</dbReference>
<dbReference type="SUPFAM" id="SSF46689">
    <property type="entry name" value="Homeodomain-like"/>
    <property type="match status" value="1"/>
</dbReference>
<gene>
    <name evidence="2" type="ORF">ACFPQ3_05630</name>
</gene>
<evidence type="ECO:0000259" key="1">
    <source>
        <dbReference type="PROSITE" id="PS51071"/>
    </source>
</evidence>
<protein>
    <submittedName>
        <fullName evidence="2">MurR/RpiR family transcriptional regulator</fullName>
    </submittedName>
</protein>
<name>A0ABW0UGM3_9STRE</name>
<dbReference type="PROSITE" id="PS51071">
    <property type="entry name" value="HTH_RPIR"/>
    <property type="match status" value="1"/>
</dbReference>
<proteinExistence type="predicted"/>
<sequence length="236" mass="27042">MTLQDRMQTCQSSLTETDWQIYNTVIASDVRTLTLAVLASSVHVSTTTIFRFCQKLGLSGFGELKALLKNQEKAVKVSRKAVQNSYHDIVTYVQTLDISDLRQKLLTTDYIYLFAESELELRLAKVFQRIFFPFKKPVFILPNRQALENSLVHMVNNVLVIFALDKAEQLPLCLRDHHRMSSIYTLVLSEVRQVSSLSDVRLLIPSIVPDEAYPPVMTPYVLALEMLYLKLQLDNK</sequence>
<evidence type="ECO:0000313" key="2">
    <source>
        <dbReference type="EMBL" id="MFC5631081.1"/>
    </source>
</evidence>
<accession>A0ABW0UGM3</accession>
<comment type="caution">
    <text evidence="2">The sequence shown here is derived from an EMBL/GenBank/DDBJ whole genome shotgun (WGS) entry which is preliminary data.</text>
</comment>
<evidence type="ECO:0000313" key="3">
    <source>
        <dbReference type="Proteomes" id="UP001596110"/>
    </source>
</evidence>
<dbReference type="PANTHER" id="PTHR30514">
    <property type="entry name" value="GLUCOKINASE"/>
    <property type="match status" value="1"/>
</dbReference>
<dbReference type="RefSeq" id="WP_156806574.1">
    <property type="nucleotide sequence ID" value="NZ_JBHSOJ010000016.1"/>
</dbReference>
<dbReference type="Proteomes" id="UP001596110">
    <property type="component" value="Unassembled WGS sequence"/>
</dbReference>
<dbReference type="Pfam" id="PF01418">
    <property type="entry name" value="HTH_6"/>
    <property type="match status" value="1"/>
</dbReference>
<organism evidence="2 3">
    <name type="scientific">Streptococcus caledonicus</name>
    <dbReference type="NCBI Taxonomy" id="2614158"/>
    <lineage>
        <taxon>Bacteria</taxon>
        <taxon>Bacillati</taxon>
        <taxon>Bacillota</taxon>
        <taxon>Bacilli</taxon>
        <taxon>Lactobacillales</taxon>
        <taxon>Streptococcaceae</taxon>
        <taxon>Streptococcus</taxon>
    </lineage>
</organism>
<reference evidence="3" key="1">
    <citation type="journal article" date="2019" name="Int. J. Syst. Evol. Microbiol.">
        <title>The Global Catalogue of Microorganisms (GCM) 10K type strain sequencing project: providing services to taxonomists for standard genome sequencing and annotation.</title>
        <authorList>
            <consortium name="The Broad Institute Genomics Platform"/>
            <consortium name="The Broad Institute Genome Sequencing Center for Infectious Disease"/>
            <person name="Wu L."/>
            <person name="Ma J."/>
        </authorList>
    </citation>
    <scope>NUCLEOTIDE SEQUENCE [LARGE SCALE GENOMIC DNA]</scope>
    <source>
        <strain evidence="3">DT43</strain>
    </source>
</reference>
<feature type="domain" description="HTH rpiR-type" evidence="1">
    <location>
        <begin position="1"/>
        <end position="75"/>
    </location>
</feature>
<dbReference type="InterPro" id="IPR036388">
    <property type="entry name" value="WH-like_DNA-bd_sf"/>
</dbReference>
<dbReference type="InterPro" id="IPR047640">
    <property type="entry name" value="RpiR-like"/>
</dbReference>
<dbReference type="Gene3D" id="1.10.10.10">
    <property type="entry name" value="Winged helix-like DNA-binding domain superfamily/Winged helix DNA-binding domain"/>
    <property type="match status" value="1"/>
</dbReference>
<dbReference type="InterPro" id="IPR009057">
    <property type="entry name" value="Homeodomain-like_sf"/>
</dbReference>
<dbReference type="PANTHER" id="PTHR30514:SF1">
    <property type="entry name" value="HTH-TYPE TRANSCRIPTIONAL REGULATOR HEXR-RELATED"/>
    <property type="match status" value="1"/>
</dbReference>